<evidence type="ECO:0008006" key="5">
    <source>
        <dbReference type="Google" id="ProtNLM"/>
    </source>
</evidence>
<feature type="signal peptide" evidence="2">
    <location>
        <begin position="1"/>
        <end position="20"/>
    </location>
</feature>
<sequence>MLRVAIFRIFPVAVCVATMAGCATFRNTEPFPQAQKDVSIRVSQELPSTWTEMPTGVYAVPNSRLFVSGHQSAQAVGLLLGPVGVLLGSAINAERGKNLVGDGSAVAKQDLAAATEGFVKDGLAADPNTNLKFGNAGAGASQLELLPFAVLSYINETDVRPYVIVRTTLKDATGKEVWSSRYISASAEARPFGGDNGWYKDDGSSLKLALSQSLKRSVDVMLSDVSGKTSRNATKWMYVSGQYVFVKQPLKLKSNPVVEDPDYIAFTPHIGDVNVFAGVSIFDRRIVSITEATEQDPNFTSVDKPSPDAAKSGDAAGTTVSAVQAGK</sequence>
<protein>
    <recommendedName>
        <fullName evidence="5">Lipoprotein</fullName>
    </recommendedName>
</protein>
<gene>
    <name evidence="3" type="ORF">LMG32289_01354</name>
</gene>
<accession>A0ABN7Y648</accession>
<evidence type="ECO:0000256" key="1">
    <source>
        <dbReference type="SAM" id="MobiDB-lite"/>
    </source>
</evidence>
<organism evidence="3 4">
    <name type="scientific">Cupriavidus pampae</name>
    <dbReference type="NCBI Taxonomy" id="659251"/>
    <lineage>
        <taxon>Bacteria</taxon>
        <taxon>Pseudomonadati</taxon>
        <taxon>Pseudomonadota</taxon>
        <taxon>Betaproteobacteria</taxon>
        <taxon>Burkholderiales</taxon>
        <taxon>Burkholderiaceae</taxon>
        <taxon>Cupriavidus</taxon>
    </lineage>
</organism>
<feature type="chain" id="PRO_5046845639" description="Lipoprotein" evidence="2">
    <location>
        <begin position="21"/>
        <end position="327"/>
    </location>
</feature>
<dbReference type="PROSITE" id="PS51257">
    <property type="entry name" value="PROKAR_LIPOPROTEIN"/>
    <property type="match status" value="1"/>
</dbReference>
<keyword evidence="4" id="KW-1185">Reference proteome</keyword>
<feature type="compositionally biased region" description="Polar residues" evidence="1">
    <location>
        <begin position="318"/>
        <end position="327"/>
    </location>
</feature>
<dbReference type="Proteomes" id="UP000706525">
    <property type="component" value="Unassembled WGS sequence"/>
</dbReference>
<dbReference type="EMBL" id="CAJZAG010000002">
    <property type="protein sequence ID" value="CAG9167292.1"/>
    <property type="molecule type" value="Genomic_DNA"/>
</dbReference>
<proteinExistence type="predicted"/>
<evidence type="ECO:0000313" key="4">
    <source>
        <dbReference type="Proteomes" id="UP000706525"/>
    </source>
</evidence>
<evidence type="ECO:0000256" key="2">
    <source>
        <dbReference type="SAM" id="SignalP"/>
    </source>
</evidence>
<reference evidence="3 4" key="1">
    <citation type="submission" date="2021-08" db="EMBL/GenBank/DDBJ databases">
        <authorList>
            <person name="Peeters C."/>
        </authorList>
    </citation>
    <scope>NUCLEOTIDE SEQUENCE [LARGE SCALE GENOMIC DNA]</scope>
    <source>
        <strain evidence="3 4">LMG 32289</strain>
    </source>
</reference>
<keyword evidence="2" id="KW-0732">Signal</keyword>
<comment type="caution">
    <text evidence="3">The sequence shown here is derived from an EMBL/GenBank/DDBJ whole genome shotgun (WGS) entry which is preliminary data.</text>
</comment>
<feature type="region of interest" description="Disordered" evidence="1">
    <location>
        <begin position="296"/>
        <end position="327"/>
    </location>
</feature>
<evidence type="ECO:0000313" key="3">
    <source>
        <dbReference type="EMBL" id="CAG9167292.1"/>
    </source>
</evidence>
<name>A0ABN7Y648_9BURK</name>